<evidence type="ECO:0000313" key="2">
    <source>
        <dbReference type="Proteomes" id="UP000887159"/>
    </source>
</evidence>
<accession>A0A8X6RIU9</accession>
<dbReference type="AlphaFoldDB" id="A0A8X6RIU9"/>
<evidence type="ECO:0000313" key="1">
    <source>
        <dbReference type="EMBL" id="GFX93379.1"/>
    </source>
</evidence>
<gene>
    <name evidence="1" type="ORF">TNCV_151851</name>
</gene>
<comment type="caution">
    <text evidence="1">The sequence shown here is derived from an EMBL/GenBank/DDBJ whole genome shotgun (WGS) entry which is preliminary data.</text>
</comment>
<reference evidence="1" key="1">
    <citation type="submission" date="2020-08" db="EMBL/GenBank/DDBJ databases">
        <title>Multicomponent nature underlies the extraordinary mechanical properties of spider dragline silk.</title>
        <authorList>
            <person name="Kono N."/>
            <person name="Nakamura H."/>
            <person name="Mori M."/>
            <person name="Yoshida Y."/>
            <person name="Ohtoshi R."/>
            <person name="Malay A.D."/>
            <person name="Moran D.A.P."/>
            <person name="Tomita M."/>
            <person name="Numata K."/>
            <person name="Arakawa K."/>
        </authorList>
    </citation>
    <scope>NUCLEOTIDE SEQUENCE</scope>
</reference>
<dbReference type="Proteomes" id="UP000887159">
    <property type="component" value="Unassembled WGS sequence"/>
</dbReference>
<sequence>MWQKTSSEDKKEQQTPKRLRYSAVCSLCRQSVLRETGMKYKTFPYHINRFRTSKVINKATVKKQHLNMVSPDSNHIIEMFQTKA</sequence>
<organism evidence="1 2">
    <name type="scientific">Trichonephila clavipes</name>
    <name type="common">Golden silk orbweaver</name>
    <name type="synonym">Nephila clavipes</name>
    <dbReference type="NCBI Taxonomy" id="2585209"/>
    <lineage>
        <taxon>Eukaryota</taxon>
        <taxon>Metazoa</taxon>
        <taxon>Ecdysozoa</taxon>
        <taxon>Arthropoda</taxon>
        <taxon>Chelicerata</taxon>
        <taxon>Arachnida</taxon>
        <taxon>Araneae</taxon>
        <taxon>Araneomorphae</taxon>
        <taxon>Entelegynae</taxon>
        <taxon>Araneoidea</taxon>
        <taxon>Nephilidae</taxon>
        <taxon>Trichonephila</taxon>
    </lineage>
</organism>
<name>A0A8X6RIU9_TRICX</name>
<keyword evidence="2" id="KW-1185">Reference proteome</keyword>
<proteinExistence type="predicted"/>
<dbReference type="EMBL" id="BMAU01021173">
    <property type="protein sequence ID" value="GFX93379.1"/>
    <property type="molecule type" value="Genomic_DNA"/>
</dbReference>
<protein>
    <submittedName>
        <fullName evidence="1">Uncharacterized protein</fullName>
    </submittedName>
</protein>